<dbReference type="Pfam" id="PF00563">
    <property type="entry name" value="EAL"/>
    <property type="match status" value="1"/>
</dbReference>
<protein>
    <submittedName>
        <fullName evidence="4">EAL domain-containing protein</fullName>
    </submittedName>
</protein>
<evidence type="ECO:0000313" key="5">
    <source>
        <dbReference type="Proteomes" id="UP001367922"/>
    </source>
</evidence>
<reference evidence="4 5" key="1">
    <citation type="submission" date="2024-01" db="EMBL/GenBank/DDBJ databases">
        <title>Seven novel Bacillus-like species.</title>
        <authorList>
            <person name="Liu G."/>
        </authorList>
    </citation>
    <scope>NUCLEOTIDE SEQUENCE [LARGE SCALE GENOMIC DNA]</scope>
    <source>
        <strain evidence="4 5">FJAT-53711</strain>
    </source>
</reference>
<dbReference type="InterPro" id="IPR001633">
    <property type="entry name" value="EAL_dom"/>
</dbReference>
<dbReference type="InterPro" id="IPR043128">
    <property type="entry name" value="Rev_trsase/Diguanyl_cyclase"/>
</dbReference>
<dbReference type="PROSITE" id="PS50887">
    <property type="entry name" value="GGDEF"/>
    <property type="match status" value="1"/>
</dbReference>
<dbReference type="CDD" id="cd00130">
    <property type="entry name" value="PAS"/>
    <property type="match status" value="1"/>
</dbReference>
<evidence type="ECO:0000259" key="1">
    <source>
        <dbReference type="PROSITE" id="PS50112"/>
    </source>
</evidence>
<feature type="domain" description="EAL" evidence="2">
    <location>
        <begin position="442"/>
        <end position="695"/>
    </location>
</feature>
<dbReference type="InterPro" id="IPR052155">
    <property type="entry name" value="Biofilm_reg_signaling"/>
</dbReference>
<comment type="caution">
    <text evidence="4">The sequence shown here is derived from an EMBL/GenBank/DDBJ whole genome shotgun (WGS) entry which is preliminary data.</text>
</comment>
<dbReference type="NCBIfam" id="TIGR00229">
    <property type="entry name" value="sensory_box"/>
    <property type="match status" value="1"/>
</dbReference>
<dbReference type="InterPro" id="IPR000160">
    <property type="entry name" value="GGDEF_dom"/>
</dbReference>
<accession>A0ABU8G162</accession>
<dbReference type="InterPro" id="IPR000014">
    <property type="entry name" value="PAS"/>
</dbReference>
<gene>
    <name evidence="4" type="ORF">WAX78_21455</name>
</gene>
<dbReference type="SUPFAM" id="SSF55785">
    <property type="entry name" value="PYP-like sensor domain (PAS domain)"/>
    <property type="match status" value="2"/>
</dbReference>
<dbReference type="SMART" id="SM00091">
    <property type="entry name" value="PAS"/>
    <property type="match status" value="2"/>
</dbReference>
<dbReference type="Proteomes" id="UP001367922">
    <property type="component" value="Unassembled WGS sequence"/>
</dbReference>
<dbReference type="PANTHER" id="PTHR44757">
    <property type="entry name" value="DIGUANYLATE CYCLASE DGCP"/>
    <property type="match status" value="1"/>
</dbReference>
<dbReference type="Pfam" id="PF00990">
    <property type="entry name" value="GGDEF"/>
    <property type="match status" value="1"/>
</dbReference>
<dbReference type="NCBIfam" id="TIGR00254">
    <property type="entry name" value="GGDEF"/>
    <property type="match status" value="1"/>
</dbReference>
<dbReference type="InterPro" id="IPR035965">
    <property type="entry name" value="PAS-like_dom_sf"/>
</dbReference>
<dbReference type="PANTHER" id="PTHR44757:SF2">
    <property type="entry name" value="BIOFILM ARCHITECTURE MAINTENANCE PROTEIN MBAA"/>
    <property type="match status" value="1"/>
</dbReference>
<evidence type="ECO:0000313" key="4">
    <source>
        <dbReference type="EMBL" id="MEI4831996.1"/>
    </source>
</evidence>
<dbReference type="Gene3D" id="3.30.70.270">
    <property type="match status" value="1"/>
</dbReference>
<dbReference type="SMART" id="SM00052">
    <property type="entry name" value="EAL"/>
    <property type="match status" value="1"/>
</dbReference>
<dbReference type="PROSITE" id="PS50883">
    <property type="entry name" value="EAL"/>
    <property type="match status" value="1"/>
</dbReference>
<proteinExistence type="predicted"/>
<sequence>MKELFTNKKSIVNSLHGIDMNLIHQGLLHAIQDLVFIVKVVENKWFQYIYVNEKGLQYANLDESCYGKTFQELLPSDVAHLLQVQYEDVLQKKKASTFRDYVTLHTGEISHYESSLNPICSADGTCQYIICITRNITEQIQEKAEIQEKQMLFQSLLEYNDDAIVSLDLTGKITYTNPATYTIFGYSDAELENQSIFQYIADGDINKFKNMFQDALQGYTNQVSAKKSDHKNGCELYVSFKTVPIIINSQITGVYFIARDITKQILNERKTEHLAYYDQLTGLLNRISCTEMLAHLLRGKKNFTLILIDLNQFHLINDTFDHETGDEVLKKVARRLESLIPKEAYFFRGHGDQFVIVKENTDKEYAEKFVQMLLKGMEKRFVIREEEVYISASIGMVMSPTDGEDEQTLFKRADVALARAKEQGKGNYSFYYCGLNAQREKQFMMENQLRQALERNEFTLYYQPQINIVTEEMIGMEALLRWNNKELGNVSPGEFIPLAEKTGFILKIDEWVLHEVCRQIREWLEKGITPVPIAVNISAKHFRSFKLIEAVTNALTTYRIPPHLLTIEITEGALMHKELSEKVLLRLKEKKLEIHLDDFGTGYSSLSYLKQYPIDTLKIDRSFMQEVGADEKGTNITTAIIDLAHTLGLNVIAEGVEEAEQIQFLKEKNAILAQGYYFNKPLSINDIERFYFKTDKK</sequence>
<dbReference type="Pfam" id="PF00989">
    <property type="entry name" value="PAS"/>
    <property type="match status" value="1"/>
</dbReference>
<dbReference type="Gene3D" id="3.30.450.20">
    <property type="entry name" value="PAS domain"/>
    <property type="match status" value="2"/>
</dbReference>
<keyword evidence="5" id="KW-1185">Reference proteome</keyword>
<dbReference type="RefSeq" id="WP_336484103.1">
    <property type="nucleotide sequence ID" value="NZ_JBAWSV010000009.1"/>
</dbReference>
<dbReference type="InterPro" id="IPR013656">
    <property type="entry name" value="PAS_4"/>
</dbReference>
<dbReference type="CDD" id="cd01949">
    <property type="entry name" value="GGDEF"/>
    <property type="match status" value="1"/>
</dbReference>
<dbReference type="InterPro" id="IPR013767">
    <property type="entry name" value="PAS_fold"/>
</dbReference>
<feature type="domain" description="PAS" evidence="1">
    <location>
        <begin position="149"/>
        <end position="219"/>
    </location>
</feature>
<dbReference type="Gene3D" id="3.20.20.450">
    <property type="entry name" value="EAL domain"/>
    <property type="match status" value="1"/>
</dbReference>
<dbReference type="InterPro" id="IPR035919">
    <property type="entry name" value="EAL_sf"/>
</dbReference>
<dbReference type="SUPFAM" id="SSF141868">
    <property type="entry name" value="EAL domain-like"/>
    <property type="match status" value="1"/>
</dbReference>
<dbReference type="Pfam" id="PF08448">
    <property type="entry name" value="PAS_4"/>
    <property type="match status" value="1"/>
</dbReference>
<dbReference type="CDD" id="cd01948">
    <property type="entry name" value="EAL"/>
    <property type="match status" value="1"/>
</dbReference>
<organism evidence="4 5">
    <name type="scientific">Bacillus yunxiaonensis</name>
    <dbReference type="NCBI Taxonomy" id="3127665"/>
    <lineage>
        <taxon>Bacteria</taxon>
        <taxon>Bacillati</taxon>
        <taxon>Bacillota</taxon>
        <taxon>Bacilli</taxon>
        <taxon>Bacillales</taxon>
        <taxon>Bacillaceae</taxon>
        <taxon>Bacillus</taxon>
    </lineage>
</organism>
<dbReference type="SMART" id="SM00267">
    <property type="entry name" value="GGDEF"/>
    <property type="match status" value="1"/>
</dbReference>
<feature type="domain" description="GGDEF" evidence="3">
    <location>
        <begin position="301"/>
        <end position="433"/>
    </location>
</feature>
<evidence type="ECO:0000259" key="2">
    <source>
        <dbReference type="PROSITE" id="PS50883"/>
    </source>
</evidence>
<dbReference type="PROSITE" id="PS50112">
    <property type="entry name" value="PAS"/>
    <property type="match status" value="1"/>
</dbReference>
<dbReference type="InterPro" id="IPR029787">
    <property type="entry name" value="Nucleotide_cyclase"/>
</dbReference>
<name>A0ABU8G162_9BACI</name>
<evidence type="ECO:0000259" key="3">
    <source>
        <dbReference type="PROSITE" id="PS50887"/>
    </source>
</evidence>
<dbReference type="EMBL" id="JBAWSV010000009">
    <property type="protein sequence ID" value="MEI4831996.1"/>
    <property type="molecule type" value="Genomic_DNA"/>
</dbReference>
<dbReference type="SUPFAM" id="SSF55073">
    <property type="entry name" value="Nucleotide cyclase"/>
    <property type="match status" value="1"/>
</dbReference>